<dbReference type="OMA" id="RISMSPM"/>
<keyword evidence="2" id="KW-0472">Membrane</keyword>
<dbReference type="PANTHER" id="PTHR24074">
    <property type="entry name" value="CO-CHAPERONE PROTEIN DJLA"/>
    <property type="match status" value="1"/>
</dbReference>
<feature type="region of interest" description="Disordered" evidence="1">
    <location>
        <begin position="1"/>
        <end position="23"/>
    </location>
</feature>
<dbReference type="InterPro" id="IPR036869">
    <property type="entry name" value="J_dom_sf"/>
</dbReference>
<dbReference type="Gene3D" id="1.10.287.110">
    <property type="entry name" value="DnaJ domain"/>
    <property type="match status" value="1"/>
</dbReference>
<dbReference type="SMART" id="SM00271">
    <property type="entry name" value="DnaJ"/>
    <property type="match status" value="1"/>
</dbReference>
<dbReference type="OrthoDB" id="442087at2759"/>
<keyword evidence="2" id="KW-1133">Transmembrane helix</keyword>
<sequence>MQKKRPIRHGYETPRKAPLGHGAAMDPYKVLGVRREATKEEIKKAFRKLALQCHPDRHVQATKQQQDAAARRFREVSEAYEVLSDPSRRAFYNRDGRYPGSAKYSDPHSSHHSYNQWHRQRYREYASSRNRSSFWSFRISMSPMDVFFHAVLAGTLIFGLLYGGSIGTVIWKDRNAGVKSQISSVTLIFQKSFEDVLRAKEQREQENEVDK</sequence>
<name>A0A8T2QYV8_CERRI</name>
<dbReference type="EMBL" id="CM035436">
    <property type="protein sequence ID" value="KAH7289269.1"/>
    <property type="molecule type" value="Genomic_DNA"/>
</dbReference>
<dbReference type="SUPFAM" id="SSF46565">
    <property type="entry name" value="Chaperone J-domain"/>
    <property type="match status" value="1"/>
</dbReference>
<evidence type="ECO:0000313" key="4">
    <source>
        <dbReference type="EMBL" id="KAH7289269.1"/>
    </source>
</evidence>
<dbReference type="Pfam" id="PF00226">
    <property type="entry name" value="DnaJ"/>
    <property type="match status" value="1"/>
</dbReference>
<evidence type="ECO:0000256" key="2">
    <source>
        <dbReference type="SAM" id="Phobius"/>
    </source>
</evidence>
<accession>A0A8T2QYV8</accession>
<dbReference type="InterPro" id="IPR018253">
    <property type="entry name" value="DnaJ_domain_CS"/>
</dbReference>
<dbReference type="CDD" id="cd06257">
    <property type="entry name" value="DnaJ"/>
    <property type="match status" value="1"/>
</dbReference>
<feature type="domain" description="J" evidence="3">
    <location>
        <begin position="26"/>
        <end position="96"/>
    </location>
</feature>
<dbReference type="PROSITE" id="PS00636">
    <property type="entry name" value="DNAJ_1"/>
    <property type="match status" value="1"/>
</dbReference>
<dbReference type="InterPro" id="IPR001623">
    <property type="entry name" value="DnaJ_domain"/>
</dbReference>
<dbReference type="Proteomes" id="UP000825935">
    <property type="component" value="Chromosome 31"/>
</dbReference>
<dbReference type="InterPro" id="IPR050817">
    <property type="entry name" value="DjlA_DnaK_co-chaperone"/>
</dbReference>
<proteinExistence type="predicted"/>
<reference evidence="4" key="1">
    <citation type="submission" date="2021-08" db="EMBL/GenBank/DDBJ databases">
        <title>WGS assembly of Ceratopteris richardii.</title>
        <authorList>
            <person name="Marchant D.B."/>
            <person name="Chen G."/>
            <person name="Jenkins J."/>
            <person name="Shu S."/>
            <person name="Leebens-Mack J."/>
            <person name="Grimwood J."/>
            <person name="Schmutz J."/>
            <person name="Soltis P."/>
            <person name="Soltis D."/>
            <person name="Chen Z.-H."/>
        </authorList>
    </citation>
    <scope>NUCLEOTIDE SEQUENCE</scope>
    <source>
        <strain evidence="4">Whitten #5841</strain>
        <tissue evidence="4">Leaf</tissue>
    </source>
</reference>
<dbReference type="PROSITE" id="PS50076">
    <property type="entry name" value="DNAJ_2"/>
    <property type="match status" value="1"/>
</dbReference>
<evidence type="ECO:0000259" key="3">
    <source>
        <dbReference type="PROSITE" id="PS50076"/>
    </source>
</evidence>
<keyword evidence="5" id="KW-1185">Reference proteome</keyword>
<dbReference type="AlphaFoldDB" id="A0A8T2QYV8"/>
<gene>
    <name evidence="4" type="ORF">KP509_31G067300</name>
</gene>
<dbReference type="PRINTS" id="PR00625">
    <property type="entry name" value="JDOMAIN"/>
</dbReference>
<evidence type="ECO:0000313" key="5">
    <source>
        <dbReference type="Proteomes" id="UP000825935"/>
    </source>
</evidence>
<feature type="transmembrane region" description="Helical" evidence="2">
    <location>
        <begin position="146"/>
        <end position="171"/>
    </location>
</feature>
<organism evidence="4 5">
    <name type="scientific">Ceratopteris richardii</name>
    <name type="common">Triangle waterfern</name>
    <dbReference type="NCBI Taxonomy" id="49495"/>
    <lineage>
        <taxon>Eukaryota</taxon>
        <taxon>Viridiplantae</taxon>
        <taxon>Streptophyta</taxon>
        <taxon>Embryophyta</taxon>
        <taxon>Tracheophyta</taxon>
        <taxon>Polypodiopsida</taxon>
        <taxon>Polypodiidae</taxon>
        <taxon>Polypodiales</taxon>
        <taxon>Pteridineae</taxon>
        <taxon>Pteridaceae</taxon>
        <taxon>Parkerioideae</taxon>
        <taxon>Ceratopteris</taxon>
    </lineage>
</organism>
<evidence type="ECO:0000256" key="1">
    <source>
        <dbReference type="SAM" id="MobiDB-lite"/>
    </source>
</evidence>
<keyword evidence="2" id="KW-0812">Transmembrane</keyword>
<protein>
    <recommendedName>
        <fullName evidence="3">J domain-containing protein</fullName>
    </recommendedName>
</protein>
<comment type="caution">
    <text evidence="4">The sequence shown here is derived from an EMBL/GenBank/DDBJ whole genome shotgun (WGS) entry which is preliminary data.</text>
</comment>